<dbReference type="FunFam" id="3.40.640.10:FF:000004">
    <property type="entry name" value="Acetylornithine aminotransferase"/>
    <property type="match status" value="1"/>
</dbReference>
<dbReference type="GO" id="GO:0003992">
    <property type="term" value="F:N2-acetyl-L-ornithine:2-oxoglutarate 5-aminotransferase activity"/>
    <property type="evidence" value="ECO:0007669"/>
    <property type="project" value="UniProtKB-UniRule"/>
</dbReference>
<comment type="subcellular location">
    <subcellularLocation>
        <location evidence="5">Cytoplasm</location>
    </subcellularLocation>
</comment>
<dbReference type="NCBIfam" id="TIGR00707">
    <property type="entry name" value="argD"/>
    <property type="match status" value="1"/>
</dbReference>
<keyword evidence="1 5" id="KW-0032">Aminotransferase</keyword>
<dbReference type="Proteomes" id="UP001139150">
    <property type="component" value="Unassembled WGS sequence"/>
</dbReference>
<dbReference type="GO" id="GO:0030170">
    <property type="term" value="F:pyridoxal phosphate binding"/>
    <property type="evidence" value="ECO:0007669"/>
    <property type="project" value="InterPro"/>
</dbReference>
<comment type="subunit">
    <text evidence="5">Homodimer.</text>
</comment>
<comment type="miscellaneous">
    <text evidence="5">May also have succinyldiaminopimelate aminotransferase activity, thus carrying out the corresponding step in lysine biosynthesis.</text>
</comment>
<dbReference type="InterPro" id="IPR005814">
    <property type="entry name" value="Aminotrans_3"/>
</dbReference>
<comment type="pathway">
    <text evidence="5">Amino-acid biosynthesis; L-arginine biosynthesis; N(2)-acetyl-L-ornithine from L-glutamate: step 4/4.</text>
</comment>
<dbReference type="CDD" id="cd00610">
    <property type="entry name" value="OAT_like"/>
    <property type="match status" value="1"/>
</dbReference>
<feature type="binding site" evidence="5">
    <location>
        <position position="265"/>
    </location>
    <ligand>
        <name>N(2)-acetyl-L-ornithine</name>
        <dbReference type="ChEBI" id="CHEBI:57805"/>
    </ligand>
</feature>
<dbReference type="SUPFAM" id="SSF53383">
    <property type="entry name" value="PLP-dependent transferases"/>
    <property type="match status" value="1"/>
</dbReference>
<dbReference type="Gene3D" id="3.40.640.10">
    <property type="entry name" value="Type I PLP-dependent aspartate aminotransferase-like (Major domain)"/>
    <property type="match status" value="1"/>
</dbReference>
<evidence type="ECO:0000313" key="7">
    <source>
        <dbReference type="Proteomes" id="UP001139150"/>
    </source>
</evidence>
<evidence type="ECO:0000256" key="2">
    <source>
        <dbReference type="ARBA" id="ARBA00022605"/>
    </source>
</evidence>
<comment type="catalytic activity">
    <reaction evidence="5">
        <text>N(2)-acetyl-L-ornithine + 2-oxoglutarate = N-acetyl-L-glutamate 5-semialdehyde + L-glutamate</text>
        <dbReference type="Rhea" id="RHEA:18049"/>
        <dbReference type="ChEBI" id="CHEBI:16810"/>
        <dbReference type="ChEBI" id="CHEBI:29123"/>
        <dbReference type="ChEBI" id="CHEBI:29985"/>
        <dbReference type="ChEBI" id="CHEBI:57805"/>
        <dbReference type="EC" id="2.6.1.11"/>
    </reaction>
</comment>
<dbReference type="InterPro" id="IPR049704">
    <property type="entry name" value="Aminotrans_3_PPA_site"/>
</dbReference>
<dbReference type="EC" id="2.6.1.11" evidence="5"/>
<dbReference type="PIRSF" id="PIRSF000521">
    <property type="entry name" value="Transaminase_4ab_Lys_Orn"/>
    <property type="match status" value="1"/>
</dbReference>
<comment type="caution">
    <text evidence="6">The sequence shown here is derived from an EMBL/GenBank/DDBJ whole genome shotgun (WGS) entry which is preliminary data.</text>
</comment>
<dbReference type="PANTHER" id="PTHR11986">
    <property type="entry name" value="AMINOTRANSFERASE CLASS III"/>
    <property type="match status" value="1"/>
</dbReference>
<dbReference type="InterPro" id="IPR015421">
    <property type="entry name" value="PyrdxlP-dep_Trfase_major"/>
</dbReference>
<dbReference type="PROSITE" id="PS00600">
    <property type="entry name" value="AA_TRANSFER_CLASS_3"/>
    <property type="match status" value="1"/>
</dbReference>
<dbReference type="InterPro" id="IPR015422">
    <property type="entry name" value="PyrdxlP-dep_Trfase_small"/>
</dbReference>
<feature type="binding site" evidence="5">
    <location>
        <begin position="208"/>
        <end position="211"/>
    </location>
    <ligand>
        <name>pyridoxal 5'-phosphate</name>
        <dbReference type="ChEBI" id="CHEBI:597326"/>
    </ligand>
</feature>
<feature type="modified residue" description="N6-(pyridoxal phosphate)lysine" evidence="5">
    <location>
        <position position="237"/>
    </location>
</feature>
<dbReference type="NCBIfam" id="NF002325">
    <property type="entry name" value="PRK01278.1"/>
    <property type="match status" value="1"/>
</dbReference>
<dbReference type="InterPro" id="IPR015424">
    <property type="entry name" value="PyrdxlP-dep_Trfase"/>
</dbReference>
<dbReference type="Gene3D" id="3.90.1150.10">
    <property type="entry name" value="Aspartate Aminotransferase, domain 1"/>
    <property type="match status" value="1"/>
</dbReference>
<dbReference type="GO" id="GO:0006526">
    <property type="term" value="P:L-arginine biosynthetic process"/>
    <property type="evidence" value="ECO:0007669"/>
    <property type="project" value="UniProtKB-UniRule"/>
</dbReference>
<keyword evidence="7" id="KW-1185">Reference proteome</keyword>
<dbReference type="InterPro" id="IPR004636">
    <property type="entry name" value="AcOrn/SuccOrn_fam"/>
</dbReference>
<protein>
    <recommendedName>
        <fullName evidence="5">Acetylornithine aminotransferase</fullName>
        <shortName evidence="5">ACOAT</shortName>
        <ecNumber evidence="5">2.6.1.11</ecNumber>
    </recommendedName>
</protein>
<dbReference type="Pfam" id="PF00202">
    <property type="entry name" value="Aminotran_3"/>
    <property type="match status" value="1"/>
</dbReference>
<dbReference type="HAMAP" id="MF_01107">
    <property type="entry name" value="ArgD_aminotrans_3"/>
    <property type="match status" value="1"/>
</dbReference>
<dbReference type="NCBIfam" id="NF002797">
    <property type="entry name" value="PRK02936.1"/>
    <property type="match status" value="1"/>
</dbReference>
<reference evidence="6" key="1">
    <citation type="submission" date="2022-02" db="EMBL/GenBank/DDBJ databases">
        <title>Halalkalibacter sp. nov. isolated from Lonar Lake, India.</title>
        <authorList>
            <person name="Joshi A."/>
            <person name="Thite S."/>
            <person name="Lodha T."/>
        </authorList>
    </citation>
    <scope>NUCLEOTIDE SEQUENCE</scope>
    <source>
        <strain evidence="6">MEB205</strain>
    </source>
</reference>
<keyword evidence="2 5" id="KW-0028">Amino-acid biosynthesis</keyword>
<feature type="binding site" evidence="5">
    <location>
        <position position="126"/>
    </location>
    <ligand>
        <name>N(2)-acetyl-L-ornithine</name>
        <dbReference type="ChEBI" id="CHEBI:57805"/>
    </ligand>
</feature>
<evidence type="ECO:0000256" key="5">
    <source>
        <dbReference type="HAMAP-Rule" id="MF_01107"/>
    </source>
</evidence>
<dbReference type="GO" id="GO:0042802">
    <property type="term" value="F:identical protein binding"/>
    <property type="evidence" value="ECO:0007669"/>
    <property type="project" value="TreeGrafter"/>
</dbReference>
<comment type="similarity">
    <text evidence="5">Belongs to the class-III pyridoxal-phosphate-dependent aminotransferase family. ArgD subfamily.</text>
</comment>
<dbReference type="AlphaFoldDB" id="A0A9X2CU27"/>
<evidence type="ECO:0000256" key="1">
    <source>
        <dbReference type="ARBA" id="ARBA00022576"/>
    </source>
</evidence>
<dbReference type="InterPro" id="IPR050103">
    <property type="entry name" value="Class-III_PLP-dep_AT"/>
</dbReference>
<name>A0A9X2CU27_9BACI</name>
<keyword evidence="5" id="KW-0963">Cytoplasm</keyword>
<keyword evidence="3 5" id="KW-0808">Transferase</keyword>
<dbReference type="GO" id="GO:0005737">
    <property type="term" value="C:cytoplasm"/>
    <property type="evidence" value="ECO:0007669"/>
    <property type="project" value="UniProtKB-SubCell"/>
</dbReference>
<keyword evidence="5" id="KW-0055">Arginine biosynthesis</keyword>
<sequence length="389" mass="42100">MMSALFPTYARWDITPVKAKGSKLIDSDGKEYLDFISGIAVCNLGHCHPKVVSSVEEQMKKLWHVSNLFQIEGQEQVAEQLVDHSVGDYVFFCNSGAEANEAAIKLARKSTGKHHIVSLTNSFHGRTLGSMAATGQDKIHQGFGPLLTEFTYIEMNDSEALKNTVTEKTAAIMVEIIQGEGGIRLMSDEYAESLKTVCEQFGCLLIVDEVQTGIGRTGTAFAYEQLGLSPDIITVAKGLGNGFPVGALIGKERLKDAFTPGSHGSTFGGNPLAMAAAKAVLTEVFKPELLESVQEKGEWFKAELEKKLGDSKIVEEVRGKGLMLGIACHIEVAPIIKACIENGLLVLPAGPKVLRILPPLVATKSELVRACEILLTVFQEIEQKQSVII</sequence>
<comment type="cofactor">
    <cofactor evidence="5">
        <name>pyridoxal 5'-phosphate</name>
        <dbReference type="ChEBI" id="CHEBI:597326"/>
    </cofactor>
    <text evidence="5">Binds 1 pyridoxal phosphate per subunit.</text>
</comment>
<evidence type="ECO:0000256" key="4">
    <source>
        <dbReference type="ARBA" id="ARBA00022898"/>
    </source>
</evidence>
<organism evidence="6 7">
    <name type="scientific">Halalkalibacter alkaliphilus</name>
    <dbReference type="NCBI Taxonomy" id="2917993"/>
    <lineage>
        <taxon>Bacteria</taxon>
        <taxon>Bacillati</taxon>
        <taxon>Bacillota</taxon>
        <taxon>Bacilli</taxon>
        <taxon>Bacillales</taxon>
        <taxon>Bacillaceae</taxon>
        <taxon>Halalkalibacter</taxon>
    </lineage>
</organism>
<keyword evidence="4 5" id="KW-0663">Pyridoxal phosphate</keyword>
<evidence type="ECO:0000313" key="6">
    <source>
        <dbReference type="EMBL" id="MCL7748189.1"/>
    </source>
</evidence>
<gene>
    <name evidence="5" type="primary">argD</name>
    <name evidence="6" type="ORF">MF646_13755</name>
</gene>
<dbReference type="EMBL" id="JAKRYL010000013">
    <property type="protein sequence ID" value="MCL7748189.1"/>
    <property type="molecule type" value="Genomic_DNA"/>
</dbReference>
<feature type="binding site" evidence="5">
    <location>
        <position position="123"/>
    </location>
    <ligand>
        <name>pyridoxal 5'-phosphate</name>
        <dbReference type="ChEBI" id="CHEBI:597326"/>
    </ligand>
</feature>
<feature type="binding site" evidence="5">
    <location>
        <begin position="96"/>
        <end position="97"/>
    </location>
    <ligand>
        <name>pyridoxal 5'-phosphate</name>
        <dbReference type="ChEBI" id="CHEBI:597326"/>
    </ligand>
</feature>
<accession>A0A9X2CU27</accession>
<evidence type="ECO:0000256" key="3">
    <source>
        <dbReference type="ARBA" id="ARBA00022679"/>
    </source>
</evidence>
<feature type="binding site" evidence="5">
    <location>
        <position position="266"/>
    </location>
    <ligand>
        <name>pyridoxal 5'-phosphate</name>
        <dbReference type="ChEBI" id="CHEBI:597326"/>
    </ligand>
</feature>
<proteinExistence type="inferred from homology"/>
<dbReference type="PANTHER" id="PTHR11986:SF79">
    <property type="entry name" value="ACETYLORNITHINE AMINOTRANSFERASE, MITOCHONDRIAL"/>
    <property type="match status" value="1"/>
</dbReference>